<reference evidence="1" key="1">
    <citation type="submission" date="2016-05" db="EMBL/GenBank/DDBJ databases">
        <authorList>
            <person name="Lavstsen T."/>
            <person name="Jespersen J.S."/>
        </authorList>
    </citation>
    <scope>NUCLEOTIDE SEQUENCE</scope>
    <source>
        <tissue evidence="1">Brain</tissue>
    </source>
</reference>
<organism evidence="1">
    <name type="scientific">Iconisemion striatum</name>
    <dbReference type="NCBI Taxonomy" id="60296"/>
    <lineage>
        <taxon>Eukaryota</taxon>
        <taxon>Metazoa</taxon>
        <taxon>Chordata</taxon>
        <taxon>Craniata</taxon>
        <taxon>Vertebrata</taxon>
        <taxon>Euteleostomi</taxon>
        <taxon>Actinopterygii</taxon>
        <taxon>Neopterygii</taxon>
        <taxon>Teleostei</taxon>
        <taxon>Neoteleostei</taxon>
        <taxon>Acanthomorphata</taxon>
        <taxon>Ovalentaria</taxon>
        <taxon>Atherinomorphae</taxon>
        <taxon>Cyprinodontiformes</taxon>
        <taxon>Nothobranchiidae</taxon>
        <taxon>Iconisemion</taxon>
    </lineage>
</organism>
<dbReference type="EMBL" id="HADW01012561">
    <property type="protein sequence ID" value="SBP13961.1"/>
    <property type="molecule type" value="Transcribed_RNA"/>
</dbReference>
<feature type="non-terminal residue" evidence="1">
    <location>
        <position position="56"/>
    </location>
</feature>
<reference evidence="1" key="2">
    <citation type="submission" date="2016-06" db="EMBL/GenBank/DDBJ databases">
        <title>The genome of a short-lived fish provides insights into sex chromosome evolution and the genetic control of aging.</title>
        <authorList>
            <person name="Reichwald K."/>
            <person name="Felder M."/>
            <person name="Petzold A."/>
            <person name="Koch P."/>
            <person name="Groth M."/>
            <person name="Platzer M."/>
        </authorList>
    </citation>
    <scope>NUCLEOTIDE SEQUENCE</scope>
    <source>
        <tissue evidence="1">Brain</tissue>
    </source>
</reference>
<accession>A0A1A7X7C9</accession>
<protein>
    <submittedName>
        <fullName evidence="1">Uncharacterized protein</fullName>
    </submittedName>
</protein>
<name>A0A1A7X7C9_9TELE</name>
<evidence type="ECO:0000313" key="1">
    <source>
        <dbReference type="EMBL" id="SBP13961.1"/>
    </source>
</evidence>
<gene>
    <name evidence="1" type="primary">CGI_10006815</name>
</gene>
<proteinExistence type="predicted"/>
<feature type="non-terminal residue" evidence="1">
    <location>
        <position position="1"/>
    </location>
</feature>
<sequence length="56" mass="6788">SLPVHVHYAQSEKPLSFPLRSHRVFCKWLSRKRKSVFEVYDKKRKASEVRNKTRVF</sequence>
<dbReference type="AlphaFoldDB" id="A0A1A7X7C9"/>